<evidence type="ECO:0000256" key="3">
    <source>
        <dbReference type="ARBA" id="ARBA00011838"/>
    </source>
</evidence>
<sequence>MHVKTGDAVIVISGEDKGKKGKVQKAFPETNRVIVEGVAMVKKHQKPRGQGMPGGIVEKEAAISASKVMLVCPKCGKPSRVGHKFQEGDGKLSRRKVRVCKKCGAVLDN</sequence>
<organism evidence="13 14">
    <name type="scientific">Candidatus Pullichristensenella excrementigallinarum</name>
    <dbReference type="NCBI Taxonomy" id="2840907"/>
    <lineage>
        <taxon>Bacteria</taxon>
        <taxon>Bacillati</taxon>
        <taxon>Bacillota</taxon>
        <taxon>Clostridia</taxon>
        <taxon>Candidatus Pullichristensenella</taxon>
    </lineage>
</organism>
<dbReference type="Gene3D" id="2.30.30.30">
    <property type="match status" value="1"/>
</dbReference>
<evidence type="ECO:0000256" key="6">
    <source>
        <dbReference type="ARBA" id="ARBA00022980"/>
    </source>
</evidence>
<dbReference type="InterPro" id="IPR003256">
    <property type="entry name" value="Ribosomal_uL24"/>
</dbReference>
<name>A0A9D1LCG5_9FIRM</name>
<dbReference type="GO" id="GO:0003735">
    <property type="term" value="F:structural constituent of ribosome"/>
    <property type="evidence" value="ECO:0007669"/>
    <property type="project" value="InterPro"/>
</dbReference>
<keyword evidence="7 10" id="KW-0687">Ribonucleoprotein</keyword>
<dbReference type="HAMAP" id="MF_01326_B">
    <property type="entry name" value="Ribosomal_uL24_B"/>
    <property type="match status" value="1"/>
</dbReference>
<evidence type="ECO:0000313" key="13">
    <source>
        <dbReference type="EMBL" id="HIU34629.1"/>
    </source>
</evidence>
<dbReference type="SUPFAM" id="SSF50104">
    <property type="entry name" value="Translation proteins SH3-like domain"/>
    <property type="match status" value="1"/>
</dbReference>
<keyword evidence="4 10" id="KW-0699">rRNA-binding</keyword>
<accession>A0A9D1LCG5</accession>
<dbReference type="EMBL" id="DVMU01000191">
    <property type="protein sequence ID" value="HIU34629.1"/>
    <property type="molecule type" value="Genomic_DNA"/>
</dbReference>
<dbReference type="NCBIfam" id="TIGR01079">
    <property type="entry name" value="rplX_bact"/>
    <property type="match status" value="1"/>
</dbReference>
<dbReference type="GO" id="GO:0006412">
    <property type="term" value="P:translation"/>
    <property type="evidence" value="ECO:0007669"/>
    <property type="project" value="UniProtKB-UniRule"/>
</dbReference>
<evidence type="ECO:0000256" key="8">
    <source>
        <dbReference type="ARBA" id="ARBA00035206"/>
    </source>
</evidence>
<dbReference type="Proteomes" id="UP000824072">
    <property type="component" value="Unassembled WGS sequence"/>
</dbReference>
<keyword evidence="5 10" id="KW-0694">RNA-binding</keyword>
<dbReference type="InterPro" id="IPR005825">
    <property type="entry name" value="Ribosomal_uL24_CS"/>
</dbReference>
<comment type="caution">
    <text evidence="13">The sequence shown here is derived from an EMBL/GenBank/DDBJ whole genome shotgun (WGS) entry which is preliminary data.</text>
</comment>
<dbReference type="AlphaFoldDB" id="A0A9D1LCG5"/>
<dbReference type="InterPro" id="IPR041988">
    <property type="entry name" value="Ribosomal_uL24_KOW"/>
</dbReference>
<evidence type="ECO:0000256" key="11">
    <source>
        <dbReference type="RuleBase" id="RU003477"/>
    </source>
</evidence>
<evidence type="ECO:0000256" key="10">
    <source>
        <dbReference type="HAMAP-Rule" id="MF_01326"/>
    </source>
</evidence>
<dbReference type="InterPro" id="IPR008991">
    <property type="entry name" value="Translation_prot_SH3-like_sf"/>
</dbReference>
<reference evidence="13" key="2">
    <citation type="journal article" date="2021" name="PeerJ">
        <title>Extensive microbial diversity within the chicken gut microbiome revealed by metagenomics and culture.</title>
        <authorList>
            <person name="Gilroy R."/>
            <person name="Ravi A."/>
            <person name="Getino M."/>
            <person name="Pursley I."/>
            <person name="Horton D.L."/>
            <person name="Alikhan N.F."/>
            <person name="Baker D."/>
            <person name="Gharbi K."/>
            <person name="Hall N."/>
            <person name="Watson M."/>
            <person name="Adriaenssens E.M."/>
            <person name="Foster-Nyarko E."/>
            <person name="Jarju S."/>
            <person name="Secka A."/>
            <person name="Antonio M."/>
            <person name="Oren A."/>
            <person name="Chaudhuri R.R."/>
            <person name="La Ragione R."/>
            <person name="Hildebrand F."/>
            <person name="Pallen M.J."/>
        </authorList>
    </citation>
    <scope>NUCLEOTIDE SEQUENCE</scope>
    <source>
        <strain evidence="13">ChiHcec3-11533</strain>
    </source>
</reference>
<dbReference type="Pfam" id="PF17136">
    <property type="entry name" value="ribosomal_L24"/>
    <property type="match status" value="1"/>
</dbReference>
<dbReference type="PROSITE" id="PS01108">
    <property type="entry name" value="RIBOSOMAL_L24"/>
    <property type="match status" value="1"/>
</dbReference>
<gene>
    <name evidence="10" type="primary">rplX</name>
    <name evidence="13" type="ORF">IAB02_08705</name>
</gene>
<dbReference type="GO" id="GO:0005840">
    <property type="term" value="C:ribosome"/>
    <property type="evidence" value="ECO:0007669"/>
    <property type="project" value="UniProtKB-KW"/>
</dbReference>
<dbReference type="InterPro" id="IPR014722">
    <property type="entry name" value="Rib_uL2_dom2"/>
</dbReference>
<evidence type="ECO:0000256" key="1">
    <source>
        <dbReference type="ARBA" id="ARBA00004072"/>
    </source>
</evidence>
<proteinExistence type="inferred from homology"/>
<comment type="subunit">
    <text evidence="3 10">Part of the 50S ribosomal subunit.</text>
</comment>
<dbReference type="GO" id="GO:1990904">
    <property type="term" value="C:ribonucleoprotein complex"/>
    <property type="evidence" value="ECO:0007669"/>
    <property type="project" value="UniProtKB-KW"/>
</dbReference>
<comment type="function">
    <text evidence="9 10">One of the proteins that surrounds the polypeptide exit tunnel on the outside of the subunit.</text>
</comment>
<dbReference type="PANTHER" id="PTHR12903">
    <property type="entry name" value="MITOCHONDRIAL RIBOSOMAL PROTEIN L24"/>
    <property type="match status" value="1"/>
</dbReference>
<protein>
    <recommendedName>
        <fullName evidence="8 10">Large ribosomal subunit protein uL24</fullName>
    </recommendedName>
</protein>
<evidence type="ECO:0000256" key="7">
    <source>
        <dbReference type="ARBA" id="ARBA00023274"/>
    </source>
</evidence>
<evidence type="ECO:0000256" key="9">
    <source>
        <dbReference type="ARBA" id="ARBA00058688"/>
    </source>
</evidence>
<evidence type="ECO:0000256" key="2">
    <source>
        <dbReference type="ARBA" id="ARBA00010618"/>
    </source>
</evidence>
<evidence type="ECO:0000256" key="4">
    <source>
        <dbReference type="ARBA" id="ARBA00022730"/>
    </source>
</evidence>
<evidence type="ECO:0000313" key="14">
    <source>
        <dbReference type="Proteomes" id="UP000824072"/>
    </source>
</evidence>
<dbReference type="CDD" id="cd06089">
    <property type="entry name" value="KOW_RPL26"/>
    <property type="match status" value="1"/>
</dbReference>
<reference evidence="13" key="1">
    <citation type="submission" date="2020-10" db="EMBL/GenBank/DDBJ databases">
        <authorList>
            <person name="Gilroy R."/>
        </authorList>
    </citation>
    <scope>NUCLEOTIDE SEQUENCE</scope>
    <source>
        <strain evidence="13">ChiHcec3-11533</strain>
    </source>
</reference>
<evidence type="ECO:0000259" key="12">
    <source>
        <dbReference type="SMART" id="SM00739"/>
    </source>
</evidence>
<dbReference type="SMART" id="SM00739">
    <property type="entry name" value="KOW"/>
    <property type="match status" value="1"/>
</dbReference>
<dbReference type="Pfam" id="PF00467">
    <property type="entry name" value="KOW"/>
    <property type="match status" value="1"/>
</dbReference>
<comment type="similarity">
    <text evidence="2 10 11">Belongs to the universal ribosomal protein uL24 family.</text>
</comment>
<evidence type="ECO:0000256" key="5">
    <source>
        <dbReference type="ARBA" id="ARBA00022884"/>
    </source>
</evidence>
<dbReference type="InterPro" id="IPR005824">
    <property type="entry name" value="KOW"/>
</dbReference>
<dbReference type="GO" id="GO:0019843">
    <property type="term" value="F:rRNA binding"/>
    <property type="evidence" value="ECO:0007669"/>
    <property type="project" value="UniProtKB-UniRule"/>
</dbReference>
<dbReference type="FunFam" id="2.30.30.30:FF:000004">
    <property type="entry name" value="50S ribosomal protein L24"/>
    <property type="match status" value="1"/>
</dbReference>
<feature type="domain" description="KOW" evidence="12">
    <location>
        <begin position="2"/>
        <end position="29"/>
    </location>
</feature>
<dbReference type="InterPro" id="IPR057264">
    <property type="entry name" value="Ribosomal_uL24_C"/>
</dbReference>
<comment type="function">
    <text evidence="1 10">One of two assembly initiator proteins, it binds directly to the 5'-end of the 23S rRNA, where it nucleates assembly of the 50S subunit.</text>
</comment>
<keyword evidence="6 10" id="KW-0689">Ribosomal protein</keyword>